<feature type="non-terminal residue" evidence="1">
    <location>
        <position position="1"/>
    </location>
</feature>
<accession>A0A168EL93</accession>
<keyword evidence="2" id="KW-1185">Reference proteome</keyword>
<sequence>FLLISVKDVHLPGLNFKPSEFAVSSMALRVLCVSRIDDPTMAISSAYAVVETLA</sequence>
<comment type="caution">
    <text evidence="1">The sequence shown here is derived from an EMBL/GenBank/DDBJ whole genome shotgun (WGS) entry which is preliminary data.</text>
</comment>
<reference evidence="1 2" key="1">
    <citation type="submission" date="2016-03" db="EMBL/GenBank/DDBJ databases">
        <title>EvidentialGene: Evidence-directed Construction of Genes on Genomes.</title>
        <authorList>
            <person name="Gilbert D.G."/>
            <person name="Choi J.-H."/>
            <person name="Mockaitis K."/>
            <person name="Colbourne J."/>
            <person name="Pfrender M."/>
        </authorList>
    </citation>
    <scope>NUCLEOTIDE SEQUENCE [LARGE SCALE GENOMIC DNA]</scope>
    <source>
        <strain evidence="1 2">Xinb3</strain>
        <tissue evidence="1">Complete organism</tissue>
    </source>
</reference>
<organism evidence="1 2">
    <name type="scientific">Daphnia magna</name>
    <dbReference type="NCBI Taxonomy" id="35525"/>
    <lineage>
        <taxon>Eukaryota</taxon>
        <taxon>Metazoa</taxon>
        <taxon>Ecdysozoa</taxon>
        <taxon>Arthropoda</taxon>
        <taxon>Crustacea</taxon>
        <taxon>Branchiopoda</taxon>
        <taxon>Diplostraca</taxon>
        <taxon>Cladocera</taxon>
        <taxon>Anomopoda</taxon>
        <taxon>Daphniidae</taxon>
        <taxon>Daphnia</taxon>
    </lineage>
</organism>
<gene>
    <name evidence="1" type="ORF">APZ42_003662</name>
</gene>
<evidence type="ECO:0000313" key="1">
    <source>
        <dbReference type="EMBL" id="KZS00163.1"/>
    </source>
</evidence>
<protein>
    <submittedName>
        <fullName evidence="1">Uncharacterized protein</fullName>
    </submittedName>
</protein>
<dbReference type="EMBL" id="LRGB01011452">
    <property type="protein sequence ID" value="KZS00163.1"/>
    <property type="molecule type" value="Genomic_DNA"/>
</dbReference>
<dbReference type="AlphaFoldDB" id="A0A168EL93"/>
<evidence type="ECO:0000313" key="2">
    <source>
        <dbReference type="Proteomes" id="UP000076858"/>
    </source>
</evidence>
<proteinExistence type="predicted"/>
<dbReference type="Proteomes" id="UP000076858">
    <property type="component" value="Unassembled WGS sequence"/>
</dbReference>
<name>A0A168EL93_9CRUS</name>